<comment type="caution">
    <text evidence="1">The sequence shown here is derived from an EMBL/GenBank/DDBJ whole genome shotgun (WGS) entry which is preliminary data.</text>
</comment>
<dbReference type="Proteomes" id="UP000784700">
    <property type="component" value="Unassembled WGS sequence"/>
</dbReference>
<sequence>MKIVTLGNFQFEYDPQNIYCFADNHNQRIAFITPREINVVIDIVDGNLTFHPDRAVDIIELDTHKYRVVSYY</sequence>
<dbReference type="EMBL" id="QUBG01000003">
    <property type="protein sequence ID" value="TPR44143.1"/>
    <property type="molecule type" value="Genomic_DNA"/>
</dbReference>
<evidence type="ECO:0000313" key="1">
    <source>
        <dbReference type="EMBL" id="TPR44143.1"/>
    </source>
</evidence>
<organism evidence="1 2">
    <name type="scientific">Apilactobacillus micheneri</name>
    <dbReference type="NCBI Taxonomy" id="1899430"/>
    <lineage>
        <taxon>Bacteria</taxon>
        <taxon>Bacillati</taxon>
        <taxon>Bacillota</taxon>
        <taxon>Bacilli</taxon>
        <taxon>Lactobacillales</taxon>
        <taxon>Lactobacillaceae</taxon>
        <taxon>Apilactobacillus</taxon>
    </lineage>
</organism>
<gene>
    <name evidence="1" type="ORF">DY130_03645</name>
</gene>
<proteinExistence type="predicted"/>
<name>A0A9Q8INF8_9LACO</name>
<protein>
    <submittedName>
        <fullName evidence="1">Uncharacterized protein</fullName>
    </submittedName>
</protein>
<reference evidence="1" key="1">
    <citation type="submission" date="2018-08" db="EMBL/GenBank/DDBJ databases">
        <title>Comparative genomics of wild bee and flower associated Lactobacillus reveals potential adaptation to the bee host.</title>
        <authorList>
            <person name="Vuong H.Q."/>
            <person name="Mcfrederick Q.S."/>
        </authorList>
    </citation>
    <scope>NUCLEOTIDE SEQUENCE</scope>
    <source>
        <strain evidence="1">HV_63</strain>
    </source>
</reference>
<dbReference type="AlphaFoldDB" id="A0A9Q8INF8"/>
<accession>A0A9Q8INF8</accession>
<dbReference type="GeneID" id="58108353"/>
<dbReference type="RefSeq" id="WP_140924762.1">
    <property type="nucleotide sequence ID" value="NZ_QUBF01000003.1"/>
</dbReference>
<evidence type="ECO:0000313" key="2">
    <source>
        <dbReference type="Proteomes" id="UP000784700"/>
    </source>
</evidence>